<accession>A0A558CH09</accession>
<feature type="compositionally biased region" description="Low complexity" evidence="2">
    <location>
        <begin position="29"/>
        <end position="46"/>
    </location>
</feature>
<reference evidence="3 4" key="1">
    <citation type="submission" date="2019-07" db="EMBL/GenBank/DDBJ databases">
        <authorList>
            <person name="Duangmal K."/>
            <person name="Teo W.F.A."/>
        </authorList>
    </citation>
    <scope>NUCLEOTIDE SEQUENCE [LARGE SCALE GENOMIC DNA]</scope>
    <source>
        <strain evidence="3 4">TBRC 6029</strain>
    </source>
</reference>
<gene>
    <name evidence="3" type="ORF">FNH05_18340</name>
</gene>
<comment type="similarity">
    <text evidence="1">Belongs to the UPF0098 family.</text>
</comment>
<comment type="caution">
    <text evidence="3">The sequence shown here is derived from an EMBL/GenBank/DDBJ whole genome shotgun (WGS) entry which is preliminary data.</text>
</comment>
<dbReference type="OrthoDB" id="9797506at2"/>
<dbReference type="InterPro" id="IPR036610">
    <property type="entry name" value="PEBP-like_sf"/>
</dbReference>
<dbReference type="CDD" id="cd00865">
    <property type="entry name" value="PEBP_bact_arch"/>
    <property type="match status" value="1"/>
</dbReference>
<dbReference type="Pfam" id="PF01161">
    <property type="entry name" value="PBP"/>
    <property type="match status" value="1"/>
</dbReference>
<dbReference type="Gene3D" id="3.90.280.10">
    <property type="entry name" value="PEBP-like"/>
    <property type="match status" value="1"/>
</dbReference>
<dbReference type="InterPro" id="IPR005247">
    <property type="entry name" value="YbhB_YbcL/LppC-like"/>
</dbReference>
<feature type="region of interest" description="Disordered" evidence="2">
    <location>
        <begin position="1"/>
        <end position="47"/>
    </location>
</feature>
<dbReference type="PANTHER" id="PTHR30289:SF1">
    <property type="entry name" value="PEBP (PHOSPHATIDYLETHANOLAMINE-BINDING PROTEIN) FAMILY PROTEIN"/>
    <property type="match status" value="1"/>
</dbReference>
<name>A0A558CH09_9PSEU</name>
<sequence length="191" mass="19952">MPASGGHSRHRGQARPGRAAPLGTRGTSRGEPGLGEPPRPRTGGLELRSSAFSDGTLIPERHSHGGGNHSPALEWLAVPGGAAELVLLCEDPDAPGGTFTHWVVTRIPPETSGIEEDGSIPGALEGRNDFGEHGWGGPWPPAGDEPHRYFFRLHAVDRPLRLGEDATGGQVRAALAGHVLGTGTLVGRFGR</sequence>
<evidence type="ECO:0000313" key="4">
    <source>
        <dbReference type="Proteomes" id="UP000320011"/>
    </source>
</evidence>
<organism evidence="3 4">
    <name type="scientific">Amycolatopsis rhizosphaerae</name>
    <dbReference type="NCBI Taxonomy" id="2053003"/>
    <lineage>
        <taxon>Bacteria</taxon>
        <taxon>Bacillati</taxon>
        <taxon>Actinomycetota</taxon>
        <taxon>Actinomycetes</taxon>
        <taxon>Pseudonocardiales</taxon>
        <taxon>Pseudonocardiaceae</taxon>
        <taxon>Amycolatopsis</taxon>
    </lineage>
</organism>
<dbReference type="SUPFAM" id="SSF49777">
    <property type="entry name" value="PEBP-like"/>
    <property type="match status" value="1"/>
</dbReference>
<protein>
    <submittedName>
        <fullName evidence="3">YbhB/YbcL family Raf kinase inhibitor-like protein</fullName>
    </submittedName>
</protein>
<proteinExistence type="inferred from homology"/>
<dbReference type="NCBIfam" id="TIGR00481">
    <property type="entry name" value="YbhB/YbcL family Raf kinase inhibitor-like protein"/>
    <property type="match status" value="1"/>
</dbReference>
<dbReference type="RefSeq" id="WP_144589921.1">
    <property type="nucleotide sequence ID" value="NZ_VJWX01000176.1"/>
</dbReference>
<dbReference type="PANTHER" id="PTHR30289">
    <property type="entry name" value="UNCHARACTERIZED PROTEIN YBCL-RELATED"/>
    <property type="match status" value="1"/>
</dbReference>
<dbReference type="InterPro" id="IPR008914">
    <property type="entry name" value="PEBP"/>
</dbReference>
<dbReference type="EMBL" id="VJWX01000176">
    <property type="protein sequence ID" value="TVT48066.1"/>
    <property type="molecule type" value="Genomic_DNA"/>
</dbReference>
<keyword evidence="4" id="KW-1185">Reference proteome</keyword>
<evidence type="ECO:0000256" key="2">
    <source>
        <dbReference type="SAM" id="MobiDB-lite"/>
    </source>
</evidence>
<evidence type="ECO:0000313" key="3">
    <source>
        <dbReference type="EMBL" id="TVT48066.1"/>
    </source>
</evidence>
<reference evidence="3 4" key="2">
    <citation type="submission" date="2019-08" db="EMBL/GenBank/DDBJ databases">
        <title>Amycolatopsis acidicola sp. nov., isolated from peat swamp forest soil.</title>
        <authorList>
            <person name="Srisuk N."/>
        </authorList>
    </citation>
    <scope>NUCLEOTIDE SEQUENCE [LARGE SCALE GENOMIC DNA]</scope>
    <source>
        <strain evidence="3 4">TBRC 6029</strain>
    </source>
</reference>
<dbReference type="Proteomes" id="UP000320011">
    <property type="component" value="Unassembled WGS sequence"/>
</dbReference>
<evidence type="ECO:0000256" key="1">
    <source>
        <dbReference type="ARBA" id="ARBA00007120"/>
    </source>
</evidence>
<dbReference type="AlphaFoldDB" id="A0A558CH09"/>